<evidence type="ECO:0000313" key="1">
    <source>
        <dbReference type="EMBL" id="KAJ2979142.1"/>
    </source>
</evidence>
<accession>A0ACC1NJQ5</accession>
<organism evidence="1 2">
    <name type="scientific">Xylaria curta</name>
    <dbReference type="NCBI Taxonomy" id="42375"/>
    <lineage>
        <taxon>Eukaryota</taxon>
        <taxon>Fungi</taxon>
        <taxon>Dikarya</taxon>
        <taxon>Ascomycota</taxon>
        <taxon>Pezizomycotina</taxon>
        <taxon>Sordariomycetes</taxon>
        <taxon>Xylariomycetidae</taxon>
        <taxon>Xylariales</taxon>
        <taxon>Xylariaceae</taxon>
        <taxon>Xylaria</taxon>
    </lineage>
</organism>
<proteinExistence type="predicted"/>
<keyword evidence="2" id="KW-1185">Reference proteome</keyword>
<sequence>MPFKHTKILIVCLVALFSVVIANNDDRDSHRVAIPTRTILAKRNSTSPIRETKGGITRHLGISRPRRFETVWTWFLDSDGSLSWKDLGSNAGWQTYNSSLFISAPEVLNVWPSSQDLRVAFAIQADTGHMMYLPYFAGKWESDKWHDLGGRFTYRPTPVSGTTGLSGVFGVNEKGELLYNALYNQYLPLKWTEWVLMGTGFTSEVAATSASPGMWEVVGLANGTYKHGLTDYEGSSPEWTDLGRPPHSIELGWPKIVVIPDLRTGGSPRGTVDVVVVADGVVWHKLYDGTSWSEEWTRLPPSHDGLEIMNSQELLVGYRSSWPTTGYLFSRGSDNCVYQNQFSYSGYNETTGQYYMDWLGWNSLWCSKVGDSVSTDTRQSPLAIAAIAQYDNRFDLVIQTPSGTLEHTQVYRENGTFEGVIPKWVAIKGNPWKFVTGNVLRDGTAGGA</sequence>
<dbReference type="EMBL" id="JAPDGR010001850">
    <property type="protein sequence ID" value="KAJ2979142.1"/>
    <property type="molecule type" value="Genomic_DNA"/>
</dbReference>
<protein>
    <submittedName>
        <fullName evidence="1">Uncharacterized protein</fullName>
    </submittedName>
</protein>
<reference evidence="1" key="1">
    <citation type="submission" date="2022-10" db="EMBL/GenBank/DDBJ databases">
        <title>Genome Sequence of Xylaria curta.</title>
        <authorList>
            <person name="Buettner E."/>
        </authorList>
    </citation>
    <scope>NUCLEOTIDE SEQUENCE</scope>
    <source>
        <strain evidence="1">Babe10</strain>
    </source>
</reference>
<name>A0ACC1NJQ5_9PEZI</name>
<gene>
    <name evidence="1" type="ORF">NUW58_g7276</name>
</gene>
<evidence type="ECO:0000313" key="2">
    <source>
        <dbReference type="Proteomes" id="UP001143856"/>
    </source>
</evidence>
<dbReference type="Proteomes" id="UP001143856">
    <property type="component" value="Unassembled WGS sequence"/>
</dbReference>
<comment type="caution">
    <text evidence="1">The sequence shown here is derived from an EMBL/GenBank/DDBJ whole genome shotgun (WGS) entry which is preliminary data.</text>
</comment>